<evidence type="ECO:0000256" key="3">
    <source>
        <dbReference type="ARBA" id="ARBA00012180"/>
    </source>
</evidence>
<dbReference type="InterPro" id="IPR001462">
    <property type="entry name" value="DNApol_viral_C"/>
</dbReference>
<dbReference type="FunFam" id="3.30.70.270:FF:000058">
    <property type="entry name" value="Protein P"/>
    <property type="match status" value="1"/>
</dbReference>
<feature type="compositionally biased region" description="Basic and acidic residues" evidence="19">
    <location>
        <begin position="329"/>
        <end position="342"/>
    </location>
</feature>
<dbReference type="Pfam" id="PF00078">
    <property type="entry name" value="RVT_1"/>
    <property type="match status" value="1"/>
</dbReference>
<keyword evidence="16" id="KW-0239">DNA-directed DNA polymerase</keyword>
<evidence type="ECO:0000256" key="17">
    <source>
        <dbReference type="ARBA" id="ARBA00023125"/>
    </source>
</evidence>
<keyword evidence="11" id="KW-0479">Metal-binding</keyword>
<dbReference type="GO" id="GO:0003677">
    <property type="term" value="F:DNA binding"/>
    <property type="evidence" value="ECO:0007669"/>
    <property type="project" value="UniProtKB-KW"/>
</dbReference>
<dbReference type="GO" id="GO:0046872">
    <property type="term" value="F:metal ion binding"/>
    <property type="evidence" value="ECO:0007669"/>
    <property type="project" value="UniProtKB-KW"/>
</dbReference>
<dbReference type="EC" id="2.7.7.49" evidence="5"/>
<comment type="similarity">
    <text evidence="2">Belongs to the hepadnaviridae P protein family.</text>
</comment>
<dbReference type="EC" id="3.1.26.4" evidence="3"/>
<dbReference type="InterPro" id="IPR000201">
    <property type="entry name" value="DNApol_viral_N"/>
</dbReference>
<sequence>MQKLMRNHWIGLGDCFGGITIAYCGEKLTLLIIFLGYVLGYQHPKNIEAEMPQPLKQSLDQSKWLREAERHLRALESLVDSNLEEEKLKPQLSMGEDVQSPGIGEPLHPNVRAPLSHVVRAATIDLPRLGNRLPARHHLGKLSGLYQMKGCTFNPEWKVPDISDTHFDMQVINECPSRNWKYLTPAKFWPKSISYFPVQAGVKAKYPDNVMQHESIVGKYLTRLYEAGILYKRVSKHLVTFKGQPYNWERQYLVKQHQVPDGSKPSKINGRAENRRRRAPATTISRPHDSKRDSYMVRQISNNRSRIRPCANNGGDKHSTKSRSMAGRGGKESRIIKSDSSRDSSAPVDSRGRPKSTRSFSPLSRRKTTGNHHHSSVFPSSVEATTRGRSTPGKSVSPRDSSAIPVYRARTSGASDKNSPLEEENVWYLRGNTSWPNRITGKLFLVDKNSRNTEEARLVVDFSQFSKGKNAMRFPRYWSPNLSTLRRILPVGMPRISLDLSQAFYHLPLNPASSSRLAVSDGQRVYYFRKAPMGVGLSPFLLHLFTTALGSEISRRFNVWTFTYMDDFLLCHPNARHLNAISHAVCSFLQELGIRINFDKTTPSPSPVNEIRFLGYQIDETFMKIEESRWKELRTVIKKIKVGEWYDWKCIQRFVGHLNFVLPFTKGNIEMLKPMYAAITNQVNFSFSSSYRTLLYKLTMGVCKLRIKPKSSVPLPRVATDATPTHGAISHITGGSAVFAFSKVRDIHVQELLMSCLAKIMIKPRCILSDSTFVCHKRYQTLPWHFAMLAKQLLSPIQLYFVPSKYNPADGPSRHRPPDWTALTYTPLSKAIYIPHRLCGT</sequence>
<evidence type="ECO:0000256" key="9">
    <source>
        <dbReference type="ARBA" id="ARBA00022705"/>
    </source>
</evidence>
<keyword evidence="15" id="KW-0695">RNA-directed DNA polymerase</keyword>
<keyword evidence="10" id="KW-0540">Nuclease</keyword>
<dbReference type="Gene3D" id="3.10.10.10">
    <property type="entry name" value="HIV Type 1 Reverse Transcriptase, subunit A, domain 1"/>
    <property type="match status" value="1"/>
</dbReference>
<keyword evidence="18" id="KW-0511">Multifunctional enzyme</keyword>
<evidence type="ECO:0000256" key="5">
    <source>
        <dbReference type="ARBA" id="ARBA00012493"/>
    </source>
</evidence>
<dbReference type="PANTHER" id="PTHR33050:SF7">
    <property type="entry name" value="RIBONUCLEASE H"/>
    <property type="match status" value="1"/>
</dbReference>
<keyword evidence="13" id="KW-0378">Hydrolase</keyword>
<feature type="domain" description="Reverse transcriptase" evidence="20">
    <location>
        <begin position="427"/>
        <end position="618"/>
    </location>
</feature>
<evidence type="ECO:0000256" key="1">
    <source>
        <dbReference type="ARBA" id="ARBA00000077"/>
    </source>
</evidence>
<evidence type="ECO:0000256" key="16">
    <source>
        <dbReference type="ARBA" id="ARBA00022932"/>
    </source>
</evidence>
<dbReference type="GO" id="GO:0004523">
    <property type="term" value="F:RNA-DNA hybrid ribonuclease activity"/>
    <property type="evidence" value="ECO:0007669"/>
    <property type="project" value="UniProtKB-EC"/>
</dbReference>
<evidence type="ECO:0000313" key="21">
    <source>
        <dbReference type="EMBL" id="ACA42573.1"/>
    </source>
</evidence>
<dbReference type="GO" id="GO:0006260">
    <property type="term" value="P:DNA replication"/>
    <property type="evidence" value="ECO:0007669"/>
    <property type="project" value="UniProtKB-KW"/>
</dbReference>
<accession>B1PI53</accession>
<evidence type="ECO:0000256" key="4">
    <source>
        <dbReference type="ARBA" id="ARBA00012417"/>
    </source>
</evidence>
<name>B1PI53_9HEPA</name>
<feature type="compositionally biased region" description="Basic and acidic residues" evidence="19">
    <location>
        <begin position="286"/>
        <end position="295"/>
    </location>
</feature>
<feature type="compositionally biased region" description="Basic residues" evidence="19">
    <location>
        <begin position="364"/>
        <end position="375"/>
    </location>
</feature>
<keyword evidence="14" id="KW-0460">Magnesium</keyword>
<comment type="catalytic activity">
    <reaction evidence="1">
        <text>Endonucleolytic cleavage to 5'-phosphomonoester.</text>
        <dbReference type="EC" id="3.1.26.4"/>
    </reaction>
</comment>
<dbReference type="InterPro" id="IPR000477">
    <property type="entry name" value="RT_dom"/>
</dbReference>
<evidence type="ECO:0000256" key="15">
    <source>
        <dbReference type="ARBA" id="ARBA00022918"/>
    </source>
</evidence>
<gene>
    <name evidence="21" type="primary">P</name>
</gene>
<keyword evidence="17" id="KW-0238">DNA-binding</keyword>
<dbReference type="Proteomes" id="UP000137237">
    <property type="component" value="Genome"/>
</dbReference>
<evidence type="ECO:0000256" key="11">
    <source>
        <dbReference type="ARBA" id="ARBA00022723"/>
    </source>
</evidence>
<dbReference type="SUPFAM" id="SSF56672">
    <property type="entry name" value="DNA/RNA polymerases"/>
    <property type="match status" value="1"/>
</dbReference>
<evidence type="ECO:0000256" key="8">
    <source>
        <dbReference type="ARBA" id="ARBA00022695"/>
    </source>
</evidence>
<evidence type="ECO:0000256" key="18">
    <source>
        <dbReference type="ARBA" id="ARBA00023268"/>
    </source>
</evidence>
<evidence type="ECO:0000256" key="12">
    <source>
        <dbReference type="ARBA" id="ARBA00022759"/>
    </source>
</evidence>
<dbReference type="GO" id="GO:0003887">
    <property type="term" value="F:DNA-directed DNA polymerase activity"/>
    <property type="evidence" value="ECO:0007669"/>
    <property type="project" value="UniProtKB-KW"/>
</dbReference>
<dbReference type="InterPro" id="IPR043128">
    <property type="entry name" value="Rev_trsase/Diguanyl_cyclase"/>
</dbReference>
<evidence type="ECO:0000256" key="7">
    <source>
        <dbReference type="ARBA" id="ARBA00022679"/>
    </source>
</evidence>
<dbReference type="EMBL" id="EU429324">
    <property type="protein sequence ID" value="ACA42573.1"/>
    <property type="molecule type" value="Genomic_DNA"/>
</dbReference>
<evidence type="ECO:0000256" key="10">
    <source>
        <dbReference type="ARBA" id="ARBA00022722"/>
    </source>
</evidence>
<dbReference type="PROSITE" id="PS50878">
    <property type="entry name" value="RT_POL"/>
    <property type="match status" value="1"/>
</dbReference>
<evidence type="ECO:0000313" key="22">
    <source>
        <dbReference type="Proteomes" id="UP000137237"/>
    </source>
</evidence>
<dbReference type="Gene3D" id="3.30.70.270">
    <property type="match status" value="1"/>
</dbReference>
<proteinExistence type="inferred from homology"/>
<dbReference type="InterPro" id="IPR052055">
    <property type="entry name" value="Hepadnavirus_pol/RT"/>
</dbReference>
<evidence type="ECO:0000256" key="2">
    <source>
        <dbReference type="ARBA" id="ARBA00007994"/>
    </source>
</evidence>
<dbReference type="PANTHER" id="PTHR33050">
    <property type="entry name" value="REVERSE TRANSCRIPTASE DOMAIN-CONTAINING PROTEIN"/>
    <property type="match status" value="1"/>
</dbReference>
<dbReference type="InterPro" id="IPR043502">
    <property type="entry name" value="DNA/RNA_pol_sf"/>
</dbReference>
<keyword evidence="12" id="KW-0255">Endonuclease</keyword>
<keyword evidence="7" id="KW-0808">Transferase</keyword>
<dbReference type="GO" id="GO:0003964">
    <property type="term" value="F:RNA-directed DNA polymerase activity"/>
    <property type="evidence" value="ECO:0007669"/>
    <property type="project" value="UniProtKB-KW"/>
</dbReference>
<evidence type="ECO:0000259" key="20">
    <source>
        <dbReference type="PROSITE" id="PS50878"/>
    </source>
</evidence>
<evidence type="ECO:0000256" key="14">
    <source>
        <dbReference type="ARBA" id="ARBA00022842"/>
    </source>
</evidence>
<dbReference type="Pfam" id="PF00336">
    <property type="entry name" value="DNA_pol_viral_C"/>
    <property type="match status" value="1"/>
</dbReference>
<reference evidence="21 22" key="1">
    <citation type="submission" date="2008-01" db="EMBL/GenBank/DDBJ databases">
        <title>Duck hepatitis B virus cloning and sequence analysis of Duck hepatitis B virus genome from Sichuan mallard.</title>
        <authorList>
            <person name="Cheng A."/>
            <person name="Wang M."/>
            <person name="Chen Z."/>
            <person name="Xu D."/>
        </authorList>
    </citation>
    <scope>NUCLEOTIDE SEQUENCE [LARGE SCALE GENOMIC DNA]</scope>
    <source>
        <strain evidence="21">CH4</strain>
    </source>
</reference>
<dbReference type="EC" id="2.7.7.7" evidence="4"/>
<keyword evidence="8" id="KW-0548">Nucleotidyltransferase</keyword>
<feature type="region of interest" description="Disordered" evidence="19">
    <location>
        <begin position="257"/>
        <end position="419"/>
    </location>
</feature>
<evidence type="ECO:0000256" key="13">
    <source>
        <dbReference type="ARBA" id="ARBA00022801"/>
    </source>
</evidence>
<dbReference type="Pfam" id="PF00242">
    <property type="entry name" value="DNA_pol_viral_N"/>
    <property type="match status" value="1"/>
</dbReference>
<feature type="compositionally biased region" description="Polar residues" evidence="19">
    <location>
        <begin position="377"/>
        <end position="400"/>
    </location>
</feature>
<evidence type="ECO:0000256" key="19">
    <source>
        <dbReference type="SAM" id="MobiDB-lite"/>
    </source>
</evidence>
<protein>
    <recommendedName>
        <fullName evidence="6">Protein P</fullName>
        <ecNumber evidence="5">2.7.7.49</ecNumber>
        <ecNumber evidence="4">2.7.7.7</ecNumber>
        <ecNumber evidence="3">3.1.26.4</ecNumber>
    </recommendedName>
</protein>
<evidence type="ECO:0000256" key="6">
    <source>
        <dbReference type="ARBA" id="ARBA00021149"/>
    </source>
</evidence>
<organism evidence="21 22">
    <name type="scientific">Duck hepatitis B virus</name>
    <dbReference type="NCBI Taxonomy" id="12639"/>
    <lineage>
        <taxon>Viruses</taxon>
        <taxon>Riboviria</taxon>
        <taxon>Pararnavirae</taxon>
        <taxon>Artverviricota</taxon>
        <taxon>Revtraviricetes</taxon>
        <taxon>Blubervirales</taxon>
        <taxon>Hepadnaviridae</taxon>
        <taxon>Avihepadnavirus</taxon>
        <taxon>Avihepadnavirus anatigruidae</taxon>
    </lineage>
</organism>
<keyword evidence="9" id="KW-0235">DNA replication</keyword>